<evidence type="ECO:0000256" key="4">
    <source>
        <dbReference type="ARBA" id="ARBA00022692"/>
    </source>
</evidence>
<dbReference type="GO" id="GO:0015093">
    <property type="term" value="F:ferrous iron transmembrane transporter activity"/>
    <property type="evidence" value="ECO:0007669"/>
    <property type="project" value="TreeGrafter"/>
</dbReference>
<dbReference type="GO" id="GO:0015086">
    <property type="term" value="F:cadmium ion transmembrane transporter activity"/>
    <property type="evidence" value="ECO:0007669"/>
    <property type="project" value="TreeGrafter"/>
</dbReference>
<dbReference type="InterPro" id="IPR036837">
    <property type="entry name" value="Cation_efflux_CTD_sf"/>
</dbReference>
<dbReference type="InterPro" id="IPR027470">
    <property type="entry name" value="Cation_efflux_CTD"/>
</dbReference>
<sequence length="302" mass="33327">MTLQKKATIVSSATATILIVIKLFIGLLSGSVAVLASAIDSVLDLIVSAFNYFAITKAEQPANKKFNYGKGKIEALAAVIEGTVITVSGLFIFYSAIKKALFHEPLERLSESILVMLISLGLTIALVIFLNYVAKKTRSMVVKSDALHYKTDVLSNGAILVSLVLIQVTGFELIDSIMGVIISIYIIHSAYEIIRDGVYILLDASLDEEIVESIKNIILEEKELSDFHYLKTRKSANTNFVDVHLVFSPGISLMRAHHAGDRIEEKIKALIPEGEWVINAHLDPYDDSEINDMRQQVKGEMD</sequence>
<evidence type="ECO:0000256" key="5">
    <source>
        <dbReference type="ARBA" id="ARBA00022989"/>
    </source>
</evidence>
<proteinExistence type="inferred from homology"/>
<dbReference type="KEGG" id="shal:SHALO_1961"/>
<dbReference type="GO" id="GO:0006882">
    <property type="term" value="P:intracellular zinc ion homeostasis"/>
    <property type="evidence" value="ECO:0007669"/>
    <property type="project" value="TreeGrafter"/>
</dbReference>
<evidence type="ECO:0000313" key="10">
    <source>
        <dbReference type="EMBL" id="AOO65732.1"/>
    </source>
</evidence>
<keyword evidence="3" id="KW-0813">Transport</keyword>
<evidence type="ECO:0000256" key="6">
    <source>
        <dbReference type="ARBA" id="ARBA00023136"/>
    </source>
</evidence>
<dbReference type="InterPro" id="IPR050291">
    <property type="entry name" value="CDF_Transporter"/>
</dbReference>
<dbReference type="NCBIfam" id="TIGR01297">
    <property type="entry name" value="CDF"/>
    <property type="match status" value="1"/>
</dbReference>
<dbReference type="SUPFAM" id="SSF160240">
    <property type="entry name" value="Cation efflux protein cytoplasmic domain-like"/>
    <property type="match status" value="1"/>
</dbReference>
<evidence type="ECO:0000259" key="8">
    <source>
        <dbReference type="Pfam" id="PF01545"/>
    </source>
</evidence>
<feature type="transmembrane region" description="Helical" evidence="7">
    <location>
        <begin position="34"/>
        <end position="54"/>
    </location>
</feature>
<reference evidence="11" key="1">
    <citation type="submission" date="2016-08" db="EMBL/GenBank/DDBJ databases">
        <title>Complete genome sequence of the organohalide-respiring Epsilonproteobacterium Sulfurospirillum halorespirans.</title>
        <authorList>
            <person name="Goris T."/>
            <person name="Zimmermann J."/>
            <person name="Schenz B."/>
            <person name="Lemos M."/>
            <person name="Hackermueller J."/>
            <person name="Diekert G."/>
        </authorList>
    </citation>
    <scope>NUCLEOTIDE SEQUENCE [LARGE SCALE GENOMIC DNA]</scope>
    <source>
        <strain>DSM 13726</strain>
        <strain evidence="11">PCE-M2</strain>
    </source>
</reference>
<dbReference type="InterPro" id="IPR027469">
    <property type="entry name" value="Cation_efflux_TMD_sf"/>
</dbReference>
<dbReference type="Pfam" id="PF01545">
    <property type="entry name" value="Cation_efflux"/>
    <property type="match status" value="1"/>
</dbReference>
<dbReference type="Gene3D" id="1.20.1510.10">
    <property type="entry name" value="Cation efflux protein transmembrane domain"/>
    <property type="match status" value="1"/>
</dbReference>
<evidence type="ECO:0000259" key="9">
    <source>
        <dbReference type="Pfam" id="PF16916"/>
    </source>
</evidence>
<evidence type="ECO:0000313" key="11">
    <source>
        <dbReference type="Proteomes" id="UP000094609"/>
    </source>
</evidence>
<evidence type="ECO:0000256" key="1">
    <source>
        <dbReference type="ARBA" id="ARBA00004141"/>
    </source>
</evidence>
<dbReference type="GO" id="GO:0015341">
    <property type="term" value="F:zinc efflux antiporter activity"/>
    <property type="evidence" value="ECO:0007669"/>
    <property type="project" value="TreeGrafter"/>
</dbReference>
<evidence type="ECO:0000256" key="3">
    <source>
        <dbReference type="ARBA" id="ARBA00022448"/>
    </source>
</evidence>
<dbReference type="AlphaFoldDB" id="A0A1D7TL71"/>
<dbReference type="InterPro" id="IPR058533">
    <property type="entry name" value="Cation_efflux_TM"/>
</dbReference>
<organism evidence="10 11">
    <name type="scientific">Sulfurospirillum halorespirans DSM 13726</name>
    <dbReference type="NCBI Taxonomy" id="1193502"/>
    <lineage>
        <taxon>Bacteria</taxon>
        <taxon>Pseudomonadati</taxon>
        <taxon>Campylobacterota</taxon>
        <taxon>Epsilonproteobacteria</taxon>
        <taxon>Campylobacterales</taxon>
        <taxon>Sulfurospirillaceae</taxon>
        <taxon>Sulfurospirillum</taxon>
    </lineage>
</organism>
<feature type="transmembrane region" description="Helical" evidence="7">
    <location>
        <begin position="112"/>
        <end position="133"/>
    </location>
</feature>
<keyword evidence="4 7" id="KW-0812">Transmembrane</keyword>
<gene>
    <name evidence="10" type="ORF">SHALO_1961</name>
</gene>
<dbReference type="Pfam" id="PF16916">
    <property type="entry name" value="ZT_dimer"/>
    <property type="match status" value="1"/>
</dbReference>
<dbReference type="PATRIC" id="fig|1193502.14.peg.1993"/>
<dbReference type="PANTHER" id="PTHR43840:SF15">
    <property type="entry name" value="MITOCHONDRIAL METAL TRANSPORTER 1-RELATED"/>
    <property type="match status" value="1"/>
</dbReference>
<dbReference type="InterPro" id="IPR002524">
    <property type="entry name" value="Cation_efflux"/>
</dbReference>
<feature type="transmembrane region" description="Helical" evidence="7">
    <location>
        <begin position="7"/>
        <end position="28"/>
    </location>
</feature>
<accession>A0A1D7TL71</accession>
<feature type="domain" description="Cation efflux protein transmembrane" evidence="8">
    <location>
        <begin position="9"/>
        <end position="202"/>
    </location>
</feature>
<dbReference type="SUPFAM" id="SSF161111">
    <property type="entry name" value="Cation efflux protein transmembrane domain-like"/>
    <property type="match status" value="1"/>
</dbReference>
<feature type="transmembrane region" description="Helical" evidence="7">
    <location>
        <begin position="153"/>
        <end position="171"/>
    </location>
</feature>
<dbReference type="STRING" id="1193502.SHALO_1961"/>
<dbReference type="Gene3D" id="3.30.70.1350">
    <property type="entry name" value="Cation efflux protein, cytoplasmic domain"/>
    <property type="match status" value="1"/>
</dbReference>
<keyword evidence="11" id="KW-1185">Reference proteome</keyword>
<dbReference type="PANTHER" id="PTHR43840">
    <property type="entry name" value="MITOCHONDRIAL METAL TRANSPORTER 1-RELATED"/>
    <property type="match status" value="1"/>
</dbReference>
<feature type="transmembrane region" description="Helical" evidence="7">
    <location>
        <begin position="75"/>
        <end position="97"/>
    </location>
</feature>
<evidence type="ECO:0000256" key="2">
    <source>
        <dbReference type="ARBA" id="ARBA00008114"/>
    </source>
</evidence>
<feature type="domain" description="Cation efflux protein cytoplasmic" evidence="9">
    <location>
        <begin position="206"/>
        <end position="285"/>
    </location>
</feature>
<dbReference type="Proteomes" id="UP000094609">
    <property type="component" value="Chromosome"/>
</dbReference>
<dbReference type="RefSeq" id="WP_069478378.1">
    <property type="nucleotide sequence ID" value="NZ_CP017111.1"/>
</dbReference>
<evidence type="ECO:0000256" key="7">
    <source>
        <dbReference type="SAM" id="Phobius"/>
    </source>
</evidence>
<dbReference type="GO" id="GO:0005886">
    <property type="term" value="C:plasma membrane"/>
    <property type="evidence" value="ECO:0007669"/>
    <property type="project" value="TreeGrafter"/>
</dbReference>
<protein>
    <submittedName>
        <fullName evidence="10">Cation efflux pump</fullName>
    </submittedName>
</protein>
<name>A0A1D7TL71_9BACT</name>
<keyword evidence="6 7" id="KW-0472">Membrane</keyword>
<comment type="similarity">
    <text evidence="2">Belongs to the cation diffusion facilitator (CDF) transporter (TC 2.A.4) family.</text>
</comment>
<keyword evidence="5 7" id="KW-1133">Transmembrane helix</keyword>
<dbReference type="EMBL" id="CP017111">
    <property type="protein sequence ID" value="AOO65732.1"/>
    <property type="molecule type" value="Genomic_DNA"/>
</dbReference>
<comment type="subcellular location">
    <subcellularLocation>
        <location evidence="1">Membrane</location>
        <topology evidence="1">Multi-pass membrane protein</topology>
    </subcellularLocation>
</comment>